<dbReference type="EMBL" id="UZAI01001656">
    <property type="protein sequence ID" value="VDO64115.1"/>
    <property type="molecule type" value="Genomic_DNA"/>
</dbReference>
<reference evidence="1 2" key="1">
    <citation type="submission" date="2018-11" db="EMBL/GenBank/DDBJ databases">
        <authorList>
            <consortium name="Pathogen Informatics"/>
        </authorList>
    </citation>
    <scope>NUCLEOTIDE SEQUENCE [LARGE SCALE GENOMIC DNA]</scope>
    <source>
        <strain evidence="1 2">Zambia</strain>
    </source>
</reference>
<keyword evidence="2" id="KW-1185">Reference proteome</keyword>
<evidence type="ECO:0000313" key="1">
    <source>
        <dbReference type="EMBL" id="VDO64115.1"/>
    </source>
</evidence>
<dbReference type="Proteomes" id="UP000277204">
    <property type="component" value="Unassembled WGS sequence"/>
</dbReference>
<name>A0A3P8AUD7_9TREM</name>
<proteinExistence type="predicted"/>
<dbReference type="InterPro" id="IPR011992">
    <property type="entry name" value="EF-hand-dom_pair"/>
</dbReference>
<organism evidence="1 2">
    <name type="scientific">Schistosoma margrebowiei</name>
    <dbReference type="NCBI Taxonomy" id="48269"/>
    <lineage>
        <taxon>Eukaryota</taxon>
        <taxon>Metazoa</taxon>
        <taxon>Spiralia</taxon>
        <taxon>Lophotrochozoa</taxon>
        <taxon>Platyhelminthes</taxon>
        <taxon>Trematoda</taxon>
        <taxon>Digenea</taxon>
        <taxon>Strigeidida</taxon>
        <taxon>Schistosomatoidea</taxon>
        <taxon>Schistosomatidae</taxon>
        <taxon>Schistosoma</taxon>
    </lineage>
</organism>
<dbReference type="AlphaFoldDB" id="A0A3P8AUD7"/>
<dbReference type="SUPFAM" id="SSF47473">
    <property type="entry name" value="EF-hand"/>
    <property type="match status" value="1"/>
</dbReference>
<evidence type="ECO:0000313" key="2">
    <source>
        <dbReference type="Proteomes" id="UP000277204"/>
    </source>
</evidence>
<protein>
    <submittedName>
        <fullName evidence="1">Uncharacterized protein</fullName>
    </submittedName>
</protein>
<accession>A0A3P8AUD7</accession>
<gene>
    <name evidence="1" type="ORF">SMRZ_LOCUS5008</name>
</gene>
<sequence>MAPLELLWKQWTHLIIVYTNLSTWRKTEQLIHDRKSTIPNCCILAAFGLEGNLLPSHRSYLSECSPIITENANIDYSSSDANIEETLLDNFTFDVFFNLFIHSWPREDIADLFSAYTKTKGFMNCQELNSFLNTSISYFTNPNVSFENPKNFKGVDKQKTLRHIKYLHIERTQNNQTPVKMKSFQKFQSQKYQNDSNLKRSKSCYTTNQTNLNQSQIANTLNLTSESLSSTTSPLHHDRNRLNDHKSVSSLVITNYKEFSEIVRRYETNQYAVSKCLLTNEGFYRLLLSSTYRELCISRNPTFDTYDQPIESMSTIAEPSKFSLDASQHPLAHYYIKSAYLTHKTCREDDIKHTVQCNQVSPTDTTIPKEPCSVIGYGIKSNKILRTIRQALFFGIRTLILDCHYFSGLVGAETIISNELIIVPTNPNKIPTCFTEQTSHDSFDLMRSILYKNYPYALFRINIRNPR</sequence>